<accession>A0A0A9EF14</accession>
<sequence length="14" mass="1558">MSCQELTKKMKSGS</sequence>
<dbReference type="EMBL" id="GBRH01198516">
    <property type="protein sequence ID" value="JAD99379.1"/>
    <property type="molecule type" value="Transcribed_RNA"/>
</dbReference>
<reference evidence="1" key="1">
    <citation type="submission" date="2014-09" db="EMBL/GenBank/DDBJ databases">
        <authorList>
            <person name="Magalhaes I.L.F."/>
            <person name="Oliveira U."/>
            <person name="Santos F.R."/>
            <person name="Vidigal T.H.D.A."/>
            <person name="Brescovit A.D."/>
            <person name="Santos A.J."/>
        </authorList>
    </citation>
    <scope>NUCLEOTIDE SEQUENCE</scope>
    <source>
        <tissue evidence="1">Shoot tissue taken approximately 20 cm above the soil surface</tissue>
    </source>
</reference>
<proteinExistence type="predicted"/>
<name>A0A0A9EF14_ARUDO</name>
<organism evidence="1">
    <name type="scientific">Arundo donax</name>
    <name type="common">Giant reed</name>
    <name type="synonym">Donax arundinaceus</name>
    <dbReference type="NCBI Taxonomy" id="35708"/>
    <lineage>
        <taxon>Eukaryota</taxon>
        <taxon>Viridiplantae</taxon>
        <taxon>Streptophyta</taxon>
        <taxon>Embryophyta</taxon>
        <taxon>Tracheophyta</taxon>
        <taxon>Spermatophyta</taxon>
        <taxon>Magnoliopsida</taxon>
        <taxon>Liliopsida</taxon>
        <taxon>Poales</taxon>
        <taxon>Poaceae</taxon>
        <taxon>PACMAD clade</taxon>
        <taxon>Arundinoideae</taxon>
        <taxon>Arundineae</taxon>
        <taxon>Arundo</taxon>
    </lineage>
</organism>
<protein>
    <submittedName>
        <fullName evidence="1">Uncharacterized protein</fullName>
    </submittedName>
</protein>
<evidence type="ECO:0000313" key="1">
    <source>
        <dbReference type="EMBL" id="JAD99379.1"/>
    </source>
</evidence>
<reference evidence="1" key="2">
    <citation type="journal article" date="2015" name="Data Brief">
        <title>Shoot transcriptome of the giant reed, Arundo donax.</title>
        <authorList>
            <person name="Barrero R.A."/>
            <person name="Guerrero F.D."/>
            <person name="Moolhuijzen P."/>
            <person name="Goolsby J.A."/>
            <person name="Tidwell J."/>
            <person name="Bellgard S.E."/>
            <person name="Bellgard M.I."/>
        </authorList>
    </citation>
    <scope>NUCLEOTIDE SEQUENCE</scope>
    <source>
        <tissue evidence="1">Shoot tissue taken approximately 20 cm above the soil surface</tissue>
    </source>
</reference>